<dbReference type="PANTHER" id="PTHR14149">
    <property type="entry name" value="RAS GTPASE-ACTIVATING PROTEIN WITH IQ MOTIF"/>
    <property type="match status" value="1"/>
</dbReference>
<feature type="domain" description="Ras-GAP" evidence="6">
    <location>
        <begin position="916"/>
        <end position="1149"/>
    </location>
</feature>
<evidence type="ECO:0000313" key="9">
    <source>
        <dbReference type="Proteomes" id="UP000007635"/>
    </source>
</evidence>
<dbReference type="Pfam" id="PF00307">
    <property type="entry name" value="CH"/>
    <property type="match status" value="1"/>
</dbReference>
<evidence type="ECO:0000256" key="5">
    <source>
        <dbReference type="SAM" id="MobiDB-lite"/>
    </source>
</evidence>
<evidence type="ECO:0000313" key="8">
    <source>
        <dbReference type="Ensembl" id="ENSGACP00000047883.1"/>
    </source>
</evidence>
<accession>A0AAQ4QC56</accession>
<evidence type="ECO:0000256" key="2">
    <source>
        <dbReference type="ARBA" id="ARBA00022737"/>
    </source>
</evidence>
<dbReference type="Gene3D" id="1.20.5.190">
    <property type="match status" value="1"/>
</dbReference>
<reference evidence="8" key="3">
    <citation type="submission" date="2025-09" db="UniProtKB">
        <authorList>
            <consortium name="Ensembl"/>
        </authorList>
    </citation>
    <scope>IDENTIFICATION</scope>
</reference>
<dbReference type="Gene3D" id="1.10.506.10">
    <property type="entry name" value="GTPase Activation - p120gap, domain 1"/>
    <property type="match status" value="1"/>
</dbReference>
<dbReference type="SUPFAM" id="SSF47576">
    <property type="entry name" value="Calponin-homology domain, CH-domain"/>
    <property type="match status" value="1"/>
</dbReference>
<dbReference type="PROSITE" id="PS50096">
    <property type="entry name" value="IQ"/>
    <property type="match status" value="4"/>
</dbReference>
<dbReference type="Ensembl" id="ENSGACT00000075984.1">
    <property type="protein sequence ID" value="ENSGACP00000047883.1"/>
    <property type="gene ID" value="ENSGACG00000010070.2"/>
</dbReference>
<dbReference type="Gene3D" id="1.10.418.10">
    <property type="entry name" value="Calponin-like domain"/>
    <property type="match status" value="1"/>
</dbReference>
<dbReference type="GO" id="GO:1903479">
    <property type="term" value="P:mitotic actomyosin contractile ring assembly actin filament organization"/>
    <property type="evidence" value="ECO:0007669"/>
    <property type="project" value="TreeGrafter"/>
</dbReference>
<dbReference type="InterPro" id="IPR001936">
    <property type="entry name" value="RasGAP_dom"/>
</dbReference>
<evidence type="ECO:0000259" key="7">
    <source>
        <dbReference type="PROSITE" id="PS50021"/>
    </source>
</evidence>
<name>A0AAQ4QC56_GASAC</name>
<keyword evidence="4" id="KW-0175">Coiled coil</keyword>
<dbReference type="InterPro" id="IPR023152">
    <property type="entry name" value="RasGAP_CS"/>
</dbReference>
<dbReference type="Pfam" id="PF00612">
    <property type="entry name" value="IQ"/>
    <property type="match status" value="3"/>
</dbReference>
<evidence type="ECO:0000256" key="4">
    <source>
        <dbReference type="SAM" id="Coils"/>
    </source>
</evidence>
<keyword evidence="2" id="KW-0677">Repeat</keyword>
<dbReference type="SMART" id="SM00015">
    <property type="entry name" value="IQ"/>
    <property type="match status" value="4"/>
</dbReference>
<keyword evidence="1" id="KW-0597">Phosphoprotein</keyword>
<evidence type="ECO:0000256" key="3">
    <source>
        <dbReference type="ARBA" id="ARBA00022860"/>
    </source>
</evidence>
<dbReference type="FunFam" id="1.10.506.10:FF:000004">
    <property type="entry name" value="IQ motif containing GTPase activating protein 1"/>
    <property type="match status" value="1"/>
</dbReference>
<keyword evidence="9" id="KW-1185">Reference proteome</keyword>
<dbReference type="InterPro" id="IPR000593">
    <property type="entry name" value="RasGAP_C"/>
</dbReference>
<dbReference type="GO" id="GO:0005938">
    <property type="term" value="C:cell cortex"/>
    <property type="evidence" value="ECO:0007669"/>
    <property type="project" value="TreeGrafter"/>
</dbReference>
<feature type="compositionally biased region" description="Basic and acidic residues" evidence="5">
    <location>
        <begin position="19"/>
        <end position="30"/>
    </location>
</feature>
<dbReference type="PROSITE" id="PS50021">
    <property type="entry name" value="CH"/>
    <property type="match status" value="1"/>
</dbReference>
<dbReference type="PANTHER" id="PTHR14149:SF12">
    <property type="entry name" value="RAS GTPASE-ACTIVATING-LIKE PROTEIN IQGAP2"/>
    <property type="match status" value="1"/>
</dbReference>
<evidence type="ECO:0000256" key="1">
    <source>
        <dbReference type="ARBA" id="ARBA00022553"/>
    </source>
</evidence>
<feature type="coiled-coil region" evidence="4">
    <location>
        <begin position="165"/>
        <end position="192"/>
    </location>
</feature>
<dbReference type="GO" id="GO:0005096">
    <property type="term" value="F:GTPase activator activity"/>
    <property type="evidence" value="ECO:0007669"/>
    <property type="project" value="TreeGrafter"/>
</dbReference>
<dbReference type="GO" id="GO:0005516">
    <property type="term" value="F:calmodulin binding"/>
    <property type="evidence" value="ECO:0007669"/>
    <property type="project" value="UniProtKB-KW"/>
</dbReference>
<reference evidence="8 9" key="1">
    <citation type="journal article" date="2021" name="G3 (Bethesda)">
        <title>Improved contiguity of the threespine stickleback genome using long-read sequencing.</title>
        <authorList>
            <person name="Nath S."/>
            <person name="Shaw D.E."/>
            <person name="White M.A."/>
        </authorList>
    </citation>
    <scope>NUCLEOTIDE SEQUENCE [LARGE SCALE GENOMIC DNA]</scope>
    <source>
        <strain evidence="8 9">Lake Benthic</strain>
    </source>
</reference>
<dbReference type="SUPFAM" id="SSF143885">
    <property type="entry name" value="RGC domain-like"/>
    <property type="match status" value="1"/>
</dbReference>
<dbReference type="SMART" id="SM00323">
    <property type="entry name" value="RasGAP"/>
    <property type="match status" value="1"/>
</dbReference>
<protein>
    <submittedName>
        <fullName evidence="8">IQ motif containing GTPase activating protein 2</fullName>
    </submittedName>
</protein>
<dbReference type="InterPro" id="IPR036872">
    <property type="entry name" value="CH_dom_sf"/>
</dbReference>
<proteinExistence type="predicted"/>
<feature type="region of interest" description="Disordered" evidence="5">
    <location>
        <begin position="1"/>
        <end position="30"/>
    </location>
</feature>
<dbReference type="InterPro" id="IPR001715">
    <property type="entry name" value="CH_dom"/>
</dbReference>
<evidence type="ECO:0000259" key="6">
    <source>
        <dbReference type="PROSITE" id="PS50018"/>
    </source>
</evidence>
<dbReference type="InterPro" id="IPR008936">
    <property type="entry name" value="Rho_GTPase_activation_prot"/>
</dbReference>
<keyword evidence="3" id="KW-0112">Calmodulin-binding</keyword>
<dbReference type="FunFam" id="1.10.418.10:FF:000013">
    <property type="entry name" value="IQ motif containing GTPase activating protein 1"/>
    <property type="match status" value="1"/>
</dbReference>
<organism evidence="8 9">
    <name type="scientific">Gasterosteus aculeatus aculeatus</name>
    <name type="common">three-spined stickleback</name>
    <dbReference type="NCBI Taxonomy" id="481459"/>
    <lineage>
        <taxon>Eukaryota</taxon>
        <taxon>Metazoa</taxon>
        <taxon>Chordata</taxon>
        <taxon>Craniata</taxon>
        <taxon>Vertebrata</taxon>
        <taxon>Euteleostomi</taxon>
        <taxon>Actinopterygii</taxon>
        <taxon>Neopterygii</taxon>
        <taxon>Teleostei</taxon>
        <taxon>Neoteleostei</taxon>
        <taxon>Acanthomorphata</taxon>
        <taxon>Eupercaria</taxon>
        <taxon>Perciformes</taxon>
        <taxon>Cottioidei</taxon>
        <taxon>Gasterosteales</taxon>
        <taxon>Gasterosteidae</taxon>
        <taxon>Gasterosteus</taxon>
    </lineage>
</organism>
<dbReference type="Proteomes" id="UP000007635">
    <property type="component" value="Chromosome XIII"/>
</dbReference>
<dbReference type="PROSITE" id="PS00509">
    <property type="entry name" value="RAS_GTPASE_ACTIV_1"/>
    <property type="match status" value="1"/>
</dbReference>
<dbReference type="PROSITE" id="PS50018">
    <property type="entry name" value="RAS_GTPASE_ACTIV_2"/>
    <property type="match status" value="1"/>
</dbReference>
<sequence length="1574" mass="180054">MHHEETATLQKPRYGTIQDDERQSAEEMDERRRQNIAYEYLCHLEEAKRWMEACLEEDLPPTTELEEGLRNGVFLGKLANFFAPKMVSEKRIYDRDQARYKSKGLHFRHTDNTVQWLRAMESVGLPKIFYPETTDVYDRKNMPKVVYCIHALSLYLYKLGIAPQIQDLLGKVAFTEEEISNMRSELEKYGIQMPAFSKIGGILANELSVDEAALHAAVIAINEAVDRGQTSVTMGTLNNPNAMLRNTQEALAQDYQDTLSQAKARKQEQSSGRRSSVATEERDVYEELLTHLEIQGCIHFVNKLEAVAAINTAVRLGNAEETVEQLMNPEAQLPIVYQSAANLYQAELFSLQLQGGRSGLSHEELSVAVEMLSAVAVLNEVLDTKDPQAVIEQLTDSPLGFTNMDQDNLNRYADTLIKLREEALARGQEFLTWNDVQKCIDTVNVQVHEEHERIIALAEINEALNSGDHKQTLAALLLPTAKLTGVNPVTAKHYHDVLQHTKQLLCQSSGDESAVLWLDQIQEAIHTANRDEGEALSCMHKEYPFTHTDRRCESFSDQHTTLTYAGLRAVLPECADTYHSELAQRQTSSATNGKLTFSRNMILWDKYDYYYNLETGRGLWEEPEGFEHSGGQLSKDEIQSVVSCVTAEYNREQLWMANERLVTQLQAMTRGYLVRKKHAKRMEYLRQQEPHVVKLQACWKGYKQRKMFKNRRNLFQENVASIVKIQAVAKMWKAKRCYSQRLQFFKDHEKQIVKIQAFLKANKARHDYRTLTGAKDPPLSVVRKFVHLLEQSTLDLQEEQEVTRLREEVVTNIRSNQQMEKDLNLMDIKIGLLVKNRITLQDVVSHNKKMKSKKNKRSTEDLTTGDRLGIKGLSKGKRRKLEAYQHLFYLLQTNPHYLAKLIFQMPQNKSTKFMDTVVFTLYNYASNQREEYLLNKLFKTALEEEINSKVDQIQDIVTGNPTVIKMVVSFNRGARGQNTLRQLLAPVVKDIIEDKSLGINTNPVDVYKAWVNQLETVTGEASKLPYEVTPEQAVSHEEVRNRLEASGLALRSATDKVLNSIVSSLDNIPYGMRYVAKVLKNSLHEKFPDASEDELMKIVGNLLYYRYMNPAIVAPDGFDIIDMLAGGQLHVDQRRNLGSVAKMLQHAAANKLFEGENAHMTSMNNYISQTYEKVFFQSACDVPEPEERFNIDEYSDMVTLSKPIIYISIDEIINTHTLLLEHLEAISPDPNDLLHELLQDLGDVPDVETLLGEGAVDQNDPNRESALSQLAKTEISLTLTSKLELLEGDDRDLKTLMTKTKKLIVDVVRIQHGETLPEILETPASVIQESEHTKVIERRAVQDALTPEGLKSSPAVLEDSQLPLEQKKRKILRNLRNLEQASFVTAGNKYQDLVNEISKDIRYQRRYRQRRKAELVKLQQTLTALNSKTTFYQDQMNYYDTYIKTCLDNLNRKNSRRSIKLDGKGENKGSKKWKPQSLKYTAARLHEKGVILEIEGLQTNQFKNVMFDISPTEDVGDFEVKAKFMGVEMEKVQLHFQDLLQLQYEGVAVMKMFDKAKVNVNLLIFLLNKKFYGK</sequence>
<reference evidence="8" key="2">
    <citation type="submission" date="2025-08" db="UniProtKB">
        <authorList>
            <consortium name="Ensembl"/>
        </authorList>
    </citation>
    <scope>IDENTIFICATION</scope>
</reference>
<dbReference type="GO" id="GO:0051015">
    <property type="term" value="F:actin filament binding"/>
    <property type="evidence" value="ECO:0007669"/>
    <property type="project" value="TreeGrafter"/>
</dbReference>
<dbReference type="SUPFAM" id="SSF48350">
    <property type="entry name" value="GTPase activation domain, GAP"/>
    <property type="match status" value="1"/>
</dbReference>
<dbReference type="InterPro" id="IPR000048">
    <property type="entry name" value="IQ_motif_EF-hand-BS"/>
</dbReference>
<dbReference type="Pfam" id="PF03836">
    <property type="entry name" value="RasGAP_C"/>
    <property type="match status" value="1"/>
</dbReference>
<dbReference type="SMART" id="SM00033">
    <property type="entry name" value="CH"/>
    <property type="match status" value="1"/>
</dbReference>
<dbReference type="GeneTree" id="ENSGT00950000183076"/>
<dbReference type="Pfam" id="PF00616">
    <property type="entry name" value="RasGAP"/>
    <property type="match status" value="1"/>
</dbReference>
<feature type="domain" description="Calponin-homology (CH)" evidence="7">
    <location>
        <begin position="41"/>
        <end position="156"/>
    </location>
</feature>